<dbReference type="InterPro" id="IPR001194">
    <property type="entry name" value="cDENN_dom"/>
</dbReference>
<feature type="region of interest" description="Disordered" evidence="6">
    <location>
        <begin position="445"/>
        <end position="468"/>
    </location>
</feature>
<sequence length="1362" mass="156110">MGSTGQQGGRFVDYFVVCGLDPTNALELDQLAGESCHIHPLHRSYKSKCLHHYPANVDWNPFDADGVNMLCMPKGLSFRTQKGNRTAKFHSFVMTREDNTRIYGASLTFYEQVSSQHICAELQTLQHKYGEDRRLRKASVTQGSTGSIYDETHPSNSGYRTIGSPRFQRRQSSPAIQGLASPRTRRRSPVHQCYTTKAYTLPRTHTDTKNPHFDMVKDTLYVSKSICLIMPLPFARAARKFLEQLFEVVRSTNSPSLPMESYIFNVLYDVPLPPMGRSMVFTGVSRNIACQRPSRAELPLCEYAIRDIFDLLGTENVIDLLTCVFLEKQILLVSKDYQRLMLVSECITALLFPFTWPYAYVPILPASMLYFLDAPLPFIMGLHLGEANLHPESDMELPTQVQDIKASLCYVDIDNSCVELPEELPKFPNKPTLIRELNNLIQKHKHLPDNSPSRTTTPSSTTPSTTLGKMISQNKVNDFDWSQVQAEVTLITAMNQNLEGSVDGDQDSSYFSSPSRGESPTAGLPSKADFMRNNEIVSRVAEIAQRTGVITSIADYENDNSNANPLNLSEEEQEHREYVSMLILNCAIREVFLRRLVVLLRNYETFIIQPRVNSLDAWFTNRDQMQNFDKNAFLADTPELHLPFMSPFLETQLFASFIDNKIISNWEEKDQALSIFDERVEQFPSSSPQTPTTEGASFVSEAEELIRRRASNIDHTPCPPRALPVDSSHVPQFFPMLQDDVLLKPPYTNGRNKYRNIAKWKQKERQEQHKEHLNLQPHEREKYLHNLHAKKPPVRQAVLTHYDQKKANQQFVEELLKECKIKTKKMLVFKMGQEAIELGHGDINRSGVEENTLIASLCDLLERIFSHGCRSKKQSKSALWWHLLSYRRFRQRKKASSEQNLAMTGAESSPRHRRSSSAPGQPLPALPTDFSFDWKNVDRMTNIRTEVGKSRAFVRLALERKVLHKHIKELVSNDELLKKRYRGEAFLRCEEEKMQFLYYLLSLNAVDFRCFTNSFPSTVVTYRVLISQSRKFQAPTTANPWLQVTGEMLQTPVIHIPKNAQDFTFQHANLGVLTTLQVGHDNAGLLPRWLVDYIYIRNEITGHAYKFPCGRWIGRSVDDGSLERLLVAEFIAPIIDYEGDHFWGSNTTPRRTHTRRSSASASCSPSPPPRVPQKLDQNAIQELLTDAVNNIVKHFYKPEKERGQLTVLLCGECGLVKCMDLVLQYGFRSARLFRNNFFIWDFIEKVARYLDSLDQDEEGRFSSRQEKRARRTFCLTLHQINRYAETVGKDGKFQLLVCLGVRDHLLHQWLPVLAETPVTKNMYDECSFFHNPLHLDFLCSLLMQLDEFNISLEASVTKGIEL</sequence>
<dbReference type="Pfam" id="PF02759">
    <property type="entry name" value="RUN"/>
    <property type="match status" value="2"/>
</dbReference>
<dbReference type="Gene3D" id="1.20.58.900">
    <property type="match status" value="3"/>
</dbReference>
<dbReference type="InterPro" id="IPR037213">
    <property type="entry name" value="Run_dom_sf"/>
</dbReference>
<accession>A0A7M7P0T2</accession>
<dbReference type="RefSeq" id="XP_030844525.1">
    <property type="nucleotide sequence ID" value="XM_030988665.1"/>
</dbReference>
<evidence type="ECO:0000313" key="11">
    <source>
        <dbReference type="Proteomes" id="UP000007110"/>
    </source>
</evidence>
<dbReference type="InterPro" id="IPR047278">
    <property type="entry name" value="DEN5A/B"/>
</dbReference>
<dbReference type="GO" id="GO:0016020">
    <property type="term" value="C:membrane"/>
    <property type="evidence" value="ECO:0007669"/>
    <property type="project" value="UniProtKB-SubCell"/>
</dbReference>
<dbReference type="InterPro" id="IPR043153">
    <property type="entry name" value="DENN_C"/>
</dbReference>
<evidence type="ECO:0000256" key="2">
    <source>
        <dbReference type="ARBA" id="ARBA00006664"/>
    </source>
</evidence>
<feature type="region of interest" description="Disordered" evidence="6">
    <location>
        <begin position="895"/>
        <end position="924"/>
    </location>
</feature>
<feature type="compositionally biased region" description="Polar residues" evidence="6">
    <location>
        <begin position="507"/>
        <end position="518"/>
    </location>
</feature>
<dbReference type="InParanoid" id="A0A7M7P0T2"/>
<evidence type="ECO:0008006" key="12">
    <source>
        <dbReference type="Google" id="ProtNLM"/>
    </source>
</evidence>
<dbReference type="FunCoup" id="A0A7M7P0T2">
    <property type="interactions" value="758"/>
</dbReference>
<dbReference type="InterPro" id="IPR001024">
    <property type="entry name" value="PLAT/LH2_dom"/>
</dbReference>
<dbReference type="SMART" id="SM00593">
    <property type="entry name" value="RUN"/>
    <property type="match status" value="2"/>
</dbReference>
<feature type="region of interest" description="Disordered" evidence="6">
    <location>
        <begin position="163"/>
        <end position="187"/>
    </location>
</feature>
<feature type="domain" description="PLAT" evidence="7">
    <location>
        <begin position="1020"/>
        <end position="1127"/>
    </location>
</feature>
<dbReference type="Pfam" id="PF03455">
    <property type="entry name" value="dDENN"/>
    <property type="match status" value="1"/>
</dbReference>
<feature type="domain" description="RUN" evidence="9">
    <location>
        <begin position="1206"/>
        <end position="1357"/>
    </location>
</feature>
<dbReference type="GO" id="GO:0005085">
    <property type="term" value="F:guanyl-nucleotide exchange factor activity"/>
    <property type="evidence" value="ECO:0000318"/>
    <property type="project" value="GO_Central"/>
</dbReference>
<comment type="subcellular location">
    <subcellularLocation>
        <location evidence="1">Membrane</location>
    </subcellularLocation>
</comment>
<dbReference type="SUPFAM" id="SSF140741">
    <property type="entry name" value="RUN domain-like"/>
    <property type="match status" value="2"/>
</dbReference>
<feature type="domain" description="UDENN" evidence="8">
    <location>
        <begin position="29"/>
        <end position="668"/>
    </location>
</feature>
<dbReference type="SUPFAM" id="SSF49723">
    <property type="entry name" value="Lipase/lipooxygenase domain (PLAT/LH2 domain)"/>
    <property type="match status" value="1"/>
</dbReference>
<dbReference type="PROSITE" id="PS50826">
    <property type="entry name" value="RUN"/>
    <property type="match status" value="2"/>
</dbReference>
<dbReference type="EnsemblMetazoa" id="XM_030988665">
    <property type="protein sequence ID" value="XP_030844525"/>
    <property type="gene ID" value="LOC576142"/>
</dbReference>
<feature type="region of interest" description="Disordered" evidence="6">
    <location>
        <begin position="499"/>
        <end position="527"/>
    </location>
</feature>
<evidence type="ECO:0000259" key="7">
    <source>
        <dbReference type="PROSITE" id="PS50095"/>
    </source>
</evidence>
<dbReference type="InterPro" id="IPR005113">
    <property type="entry name" value="uDENN_dom"/>
</dbReference>
<dbReference type="SMART" id="SM00799">
    <property type="entry name" value="DENN"/>
    <property type="match status" value="1"/>
</dbReference>
<evidence type="ECO:0000259" key="8">
    <source>
        <dbReference type="PROSITE" id="PS50211"/>
    </source>
</evidence>
<dbReference type="EnsemblMetazoa" id="XM_030988666">
    <property type="protein sequence ID" value="XP_030844526"/>
    <property type="gene ID" value="LOC576142"/>
</dbReference>
<keyword evidence="11" id="KW-1185">Reference proteome</keyword>
<dbReference type="Pfam" id="PF02141">
    <property type="entry name" value="DENN"/>
    <property type="match status" value="1"/>
</dbReference>
<dbReference type="InterPro" id="IPR037516">
    <property type="entry name" value="Tripartite_DENN"/>
</dbReference>
<dbReference type="PANTHER" id="PTHR46070:SF1">
    <property type="entry name" value="PINSTRIPE, ISOFORM A"/>
    <property type="match status" value="1"/>
</dbReference>
<dbReference type="PROSITE" id="PS50211">
    <property type="entry name" value="DENN"/>
    <property type="match status" value="1"/>
</dbReference>
<dbReference type="SMART" id="SM00800">
    <property type="entry name" value="uDENN"/>
    <property type="match status" value="1"/>
</dbReference>
<dbReference type="PANTHER" id="PTHR46070">
    <property type="entry name" value="PINSTRIPE, ISOFORM A"/>
    <property type="match status" value="1"/>
</dbReference>
<dbReference type="Gene3D" id="3.40.50.11500">
    <property type="match status" value="1"/>
</dbReference>
<dbReference type="PROSITE" id="PS50095">
    <property type="entry name" value="PLAT"/>
    <property type="match status" value="1"/>
</dbReference>
<name>A0A7M7P0T2_STRPU</name>
<dbReference type="RefSeq" id="XP_030844526.1">
    <property type="nucleotide sequence ID" value="XM_030988666.1"/>
</dbReference>
<dbReference type="Gene3D" id="2.60.60.20">
    <property type="entry name" value="PLAT/LH2 domain"/>
    <property type="match status" value="1"/>
</dbReference>
<reference evidence="11" key="1">
    <citation type="submission" date="2015-02" db="EMBL/GenBank/DDBJ databases">
        <title>Genome sequencing for Strongylocentrotus purpuratus.</title>
        <authorList>
            <person name="Murali S."/>
            <person name="Liu Y."/>
            <person name="Vee V."/>
            <person name="English A."/>
            <person name="Wang M."/>
            <person name="Skinner E."/>
            <person name="Han Y."/>
            <person name="Muzny D.M."/>
            <person name="Worley K.C."/>
            <person name="Gibbs R.A."/>
        </authorList>
    </citation>
    <scope>NUCLEOTIDE SEQUENCE</scope>
</reference>
<evidence type="ECO:0000256" key="6">
    <source>
        <dbReference type="SAM" id="MobiDB-lite"/>
    </source>
</evidence>
<reference evidence="10" key="2">
    <citation type="submission" date="2021-01" db="UniProtKB">
        <authorList>
            <consortium name="EnsemblMetazoa"/>
        </authorList>
    </citation>
    <scope>IDENTIFICATION</scope>
</reference>
<feature type="domain" description="RUN" evidence="9">
    <location>
        <begin position="848"/>
        <end position="1018"/>
    </location>
</feature>
<dbReference type="InterPro" id="IPR036392">
    <property type="entry name" value="PLAT/LH2_dom_sf"/>
</dbReference>
<evidence type="ECO:0000256" key="3">
    <source>
        <dbReference type="ARBA" id="ARBA00022737"/>
    </source>
</evidence>
<feature type="region of interest" description="Disordered" evidence="6">
    <location>
        <begin position="1146"/>
        <end position="1172"/>
    </location>
</feature>
<dbReference type="InterPro" id="IPR004012">
    <property type="entry name" value="Run_dom"/>
</dbReference>
<organism evidence="10 11">
    <name type="scientific">Strongylocentrotus purpuratus</name>
    <name type="common">Purple sea urchin</name>
    <dbReference type="NCBI Taxonomy" id="7668"/>
    <lineage>
        <taxon>Eukaryota</taxon>
        <taxon>Metazoa</taxon>
        <taxon>Echinodermata</taxon>
        <taxon>Eleutherozoa</taxon>
        <taxon>Echinozoa</taxon>
        <taxon>Echinoidea</taxon>
        <taxon>Euechinoidea</taxon>
        <taxon>Echinacea</taxon>
        <taxon>Camarodonta</taxon>
        <taxon>Echinidea</taxon>
        <taxon>Strongylocentrotidae</taxon>
        <taxon>Strongylocentrotus</taxon>
    </lineage>
</organism>
<protein>
    <recommendedName>
        <fullName evidence="12">DENN domain-containing protein 5B</fullName>
    </recommendedName>
</protein>
<evidence type="ECO:0000256" key="4">
    <source>
        <dbReference type="ARBA" id="ARBA00023136"/>
    </source>
</evidence>
<dbReference type="CDD" id="cd17678">
    <property type="entry name" value="RUN2_DENND5"/>
    <property type="match status" value="1"/>
</dbReference>
<keyword evidence="3" id="KW-0677">Repeat</keyword>
<dbReference type="Pfam" id="PF01477">
    <property type="entry name" value="PLAT"/>
    <property type="match status" value="1"/>
</dbReference>
<evidence type="ECO:0000313" key="10">
    <source>
        <dbReference type="EnsemblMetazoa" id="XP_030844525"/>
    </source>
</evidence>
<feature type="compositionally biased region" description="Low complexity" evidence="6">
    <location>
        <begin position="451"/>
        <end position="466"/>
    </location>
</feature>
<dbReference type="Pfam" id="PF03456">
    <property type="entry name" value="uDENN"/>
    <property type="match status" value="1"/>
</dbReference>
<dbReference type="GeneID" id="576142"/>
<keyword evidence="4" id="KW-0472">Membrane</keyword>
<dbReference type="OMA" id="QQPYLHA"/>
<evidence type="ECO:0000256" key="5">
    <source>
        <dbReference type="PROSITE-ProRule" id="PRU00152"/>
    </source>
</evidence>
<dbReference type="KEGG" id="spu:576142"/>
<dbReference type="InterPro" id="IPR005112">
    <property type="entry name" value="dDENN_dom"/>
</dbReference>
<evidence type="ECO:0000256" key="1">
    <source>
        <dbReference type="ARBA" id="ARBA00004370"/>
    </source>
</evidence>
<comment type="caution">
    <text evidence="5">Lacks conserved residue(s) required for the propagation of feature annotation.</text>
</comment>
<dbReference type="GO" id="GO:0031267">
    <property type="term" value="F:small GTPase binding"/>
    <property type="evidence" value="ECO:0000318"/>
    <property type="project" value="GO_Central"/>
</dbReference>
<dbReference type="OrthoDB" id="6019893at2759"/>
<proteinExistence type="inferred from homology"/>
<dbReference type="SMART" id="SM00801">
    <property type="entry name" value="dDENN"/>
    <property type="match status" value="1"/>
</dbReference>
<comment type="similarity">
    <text evidence="2">Belongs to the RAB6IP1 family.</text>
</comment>
<dbReference type="Proteomes" id="UP000007110">
    <property type="component" value="Unassembled WGS sequence"/>
</dbReference>
<evidence type="ECO:0000259" key="9">
    <source>
        <dbReference type="PROSITE" id="PS50826"/>
    </source>
</evidence>